<gene>
    <name evidence="7" type="primary">rplV</name>
    <name evidence="7" type="ORF">PRABACTJOHN_02480</name>
</gene>
<evidence type="ECO:0000256" key="4">
    <source>
        <dbReference type="ARBA" id="ARBA00035480"/>
    </source>
</evidence>
<dbReference type="GO" id="GO:0005840">
    <property type="term" value="C:ribosome"/>
    <property type="evidence" value="ECO:0007669"/>
    <property type="project" value="UniProtKB-KW"/>
</dbReference>
<sequence length="61" mass="6985">MGARKRISAEARKEAQKTMYFAKLRNVPTSPRKMRLVVDMIRGMEVFRALGVLKFSNKEAA</sequence>
<comment type="subunit">
    <text evidence="6">Part of the 50S ribosomal subunit.</text>
</comment>
<dbReference type="HOGENOM" id="CLU_2928128_0_0_10"/>
<evidence type="ECO:0000256" key="2">
    <source>
        <dbReference type="ARBA" id="ARBA00022980"/>
    </source>
</evidence>
<dbReference type="SUPFAM" id="SSF54843">
    <property type="entry name" value="Ribosomal protein L22"/>
    <property type="match status" value="1"/>
</dbReference>
<dbReference type="EMBL" id="ABYH01000276">
    <property type="protein sequence ID" value="EEC96093.1"/>
    <property type="molecule type" value="Genomic_DNA"/>
</dbReference>
<reference evidence="7 8" key="1">
    <citation type="submission" date="2008-10" db="EMBL/GenBank/DDBJ databases">
        <title>Draft genome sequence of Parabacteroides johnsonii (DSM 18315).</title>
        <authorList>
            <person name="Sudarsanam P."/>
            <person name="Ley R."/>
            <person name="Guruge J."/>
            <person name="Turnbaugh P.J."/>
            <person name="Mahowald M."/>
            <person name="Liep D."/>
            <person name="Gordon J."/>
        </authorList>
    </citation>
    <scope>NUCLEOTIDE SEQUENCE [LARGE SCALE GENOMIC DNA]</scope>
    <source>
        <strain evidence="7 8">DSM 18315</strain>
    </source>
</reference>
<dbReference type="STRING" id="537006.PRABACTJOHN_02480"/>
<comment type="similarity">
    <text evidence="1 5">Belongs to the universal ribosomal protein uL22 family.</text>
</comment>
<dbReference type="Gene3D" id="3.90.470.10">
    <property type="entry name" value="Ribosomal protein L22/L17"/>
    <property type="match status" value="1"/>
</dbReference>
<organism evidence="7 8">
    <name type="scientific">Parabacteroides johnsonii DSM 18315</name>
    <dbReference type="NCBI Taxonomy" id="537006"/>
    <lineage>
        <taxon>Bacteria</taxon>
        <taxon>Pseudomonadati</taxon>
        <taxon>Bacteroidota</taxon>
        <taxon>Bacteroidia</taxon>
        <taxon>Bacteroidales</taxon>
        <taxon>Tannerellaceae</taxon>
        <taxon>Parabacteroides</taxon>
    </lineage>
</organism>
<keyword evidence="2 5" id="KW-0689">Ribosomal protein</keyword>
<proteinExistence type="inferred from homology"/>
<dbReference type="InterPro" id="IPR036394">
    <property type="entry name" value="Ribosomal_uL22_sf"/>
</dbReference>
<dbReference type="Pfam" id="PF00237">
    <property type="entry name" value="Ribosomal_L22"/>
    <property type="match status" value="1"/>
</dbReference>
<dbReference type="Proteomes" id="UP000005510">
    <property type="component" value="Unassembled WGS sequence"/>
</dbReference>
<dbReference type="GO" id="GO:0019843">
    <property type="term" value="F:rRNA binding"/>
    <property type="evidence" value="ECO:0007669"/>
    <property type="project" value="UniProtKB-KW"/>
</dbReference>
<evidence type="ECO:0000313" key="7">
    <source>
        <dbReference type="EMBL" id="EEC96093.1"/>
    </source>
</evidence>
<evidence type="ECO:0000256" key="1">
    <source>
        <dbReference type="ARBA" id="ARBA00009451"/>
    </source>
</evidence>
<dbReference type="RefSeq" id="WP_008149951.1">
    <property type="nucleotide sequence ID" value="NZ_DS996452.1"/>
</dbReference>
<feature type="non-terminal residue" evidence="7">
    <location>
        <position position="61"/>
    </location>
</feature>
<evidence type="ECO:0000256" key="3">
    <source>
        <dbReference type="ARBA" id="ARBA00023274"/>
    </source>
</evidence>
<evidence type="ECO:0000256" key="5">
    <source>
        <dbReference type="RuleBase" id="RU004005"/>
    </source>
</evidence>
<reference evidence="7 8" key="2">
    <citation type="submission" date="2008-10" db="EMBL/GenBank/DDBJ databases">
        <authorList>
            <person name="Fulton L."/>
            <person name="Clifton S."/>
            <person name="Fulton B."/>
            <person name="Xu J."/>
            <person name="Minx P."/>
            <person name="Pepin K.H."/>
            <person name="Johnson M."/>
            <person name="Bhonagiri V."/>
            <person name="Nash W.E."/>
            <person name="Mardis E.R."/>
            <person name="Wilson R.K."/>
        </authorList>
    </citation>
    <scope>NUCLEOTIDE SEQUENCE [LARGE SCALE GENOMIC DNA]</scope>
    <source>
        <strain evidence="7 8">DSM 18315</strain>
    </source>
</reference>
<keyword evidence="3 5" id="KW-0687">Ribonucleoprotein</keyword>
<dbReference type="GO" id="GO:0006412">
    <property type="term" value="P:translation"/>
    <property type="evidence" value="ECO:0007669"/>
    <property type="project" value="InterPro"/>
</dbReference>
<keyword evidence="6" id="KW-0694">RNA-binding</keyword>
<comment type="caution">
    <text evidence="7">The sequence shown here is derived from an EMBL/GenBank/DDBJ whole genome shotgun (WGS) entry which is preliminary data.</text>
</comment>
<dbReference type="GO" id="GO:0003735">
    <property type="term" value="F:structural constituent of ribosome"/>
    <property type="evidence" value="ECO:0007669"/>
    <property type="project" value="InterPro"/>
</dbReference>
<dbReference type="GO" id="GO:1990904">
    <property type="term" value="C:ribonucleoprotein complex"/>
    <property type="evidence" value="ECO:0007669"/>
    <property type="project" value="UniProtKB-KW"/>
</dbReference>
<dbReference type="AlphaFoldDB" id="B7BBR7"/>
<dbReference type="InterPro" id="IPR001063">
    <property type="entry name" value="Ribosomal_uL22"/>
</dbReference>
<keyword evidence="6" id="KW-0699">rRNA-binding</keyword>
<protein>
    <recommendedName>
        <fullName evidence="4">50S ribosomal protein L22</fullName>
    </recommendedName>
</protein>
<name>B7BBR7_9BACT</name>
<evidence type="ECO:0000313" key="8">
    <source>
        <dbReference type="Proteomes" id="UP000005510"/>
    </source>
</evidence>
<evidence type="ECO:0000256" key="6">
    <source>
        <dbReference type="RuleBase" id="RU004006"/>
    </source>
</evidence>
<accession>B7BBR7</accession>